<keyword evidence="1" id="KW-1133">Transmembrane helix</keyword>
<dbReference type="AlphaFoldDB" id="A0A6A3P2Z3"/>
<evidence type="ECO:0000313" key="2">
    <source>
        <dbReference type="EMBL" id="KAE9049821.1"/>
    </source>
</evidence>
<evidence type="ECO:0000313" key="3">
    <source>
        <dbReference type="Proteomes" id="UP000429607"/>
    </source>
</evidence>
<evidence type="ECO:0000256" key="1">
    <source>
        <dbReference type="SAM" id="Phobius"/>
    </source>
</evidence>
<keyword evidence="1" id="KW-0472">Membrane</keyword>
<organism evidence="2 3">
    <name type="scientific">Phytophthora rubi</name>
    <dbReference type="NCBI Taxonomy" id="129364"/>
    <lineage>
        <taxon>Eukaryota</taxon>
        <taxon>Sar</taxon>
        <taxon>Stramenopiles</taxon>
        <taxon>Oomycota</taxon>
        <taxon>Peronosporomycetes</taxon>
        <taxon>Peronosporales</taxon>
        <taxon>Peronosporaceae</taxon>
        <taxon>Phytophthora</taxon>
    </lineage>
</organism>
<feature type="transmembrane region" description="Helical" evidence="1">
    <location>
        <begin position="88"/>
        <end position="112"/>
    </location>
</feature>
<accession>A0A6A3P2Z3</accession>
<proteinExistence type="predicted"/>
<sequence length="165" mass="17440">MNSPARQVACLGSRSTPLVLLGKLARPAFAVGAHPDSVAPGSSKLSSAESSSPEMSPGFVVFVTDSLLLFSLWGPVRSALSLGIRFSGYRFVLASLEVACVATGCFAAGFFAAGFVEVDFFGCFVDVALSVDLSAATVRWGHAWQASAPVNGSRQQWERWVRHAI</sequence>
<keyword evidence="1" id="KW-0812">Transmembrane</keyword>
<protein>
    <submittedName>
        <fullName evidence="2">Uncharacterized protein</fullName>
    </submittedName>
</protein>
<gene>
    <name evidence="2" type="ORF">PR001_g2965</name>
</gene>
<comment type="caution">
    <text evidence="2">The sequence shown here is derived from an EMBL/GenBank/DDBJ whole genome shotgun (WGS) entry which is preliminary data.</text>
</comment>
<name>A0A6A3P2Z3_9STRA</name>
<dbReference type="Proteomes" id="UP000429607">
    <property type="component" value="Unassembled WGS sequence"/>
</dbReference>
<dbReference type="EMBL" id="QXFV01000107">
    <property type="protein sequence ID" value="KAE9049821.1"/>
    <property type="molecule type" value="Genomic_DNA"/>
</dbReference>
<reference evidence="2 3" key="1">
    <citation type="submission" date="2018-09" db="EMBL/GenBank/DDBJ databases">
        <title>Genomic investigation of the strawberry pathogen Phytophthora fragariae indicates pathogenicity is determined by transcriptional variation in three key races.</title>
        <authorList>
            <person name="Adams T.M."/>
            <person name="Armitage A.D."/>
            <person name="Sobczyk M.K."/>
            <person name="Bates H.J."/>
            <person name="Dunwell J.M."/>
            <person name="Nellist C.F."/>
            <person name="Harrison R.J."/>
        </authorList>
    </citation>
    <scope>NUCLEOTIDE SEQUENCE [LARGE SCALE GENOMIC DNA]</scope>
    <source>
        <strain evidence="2 3">SCRP249</strain>
    </source>
</reference>